<name>A0ABN2WBI0_9ACTN</name>
<dbReference type="RefSeq" id="WP_344531736.1">
    <property type="nucleotide sequence ID" value="NZ_BAAAPE010000013.1"/>
</dbReference>
<evidence type="ECO:0008006" key="4">
    <source>
        <dbReference type="Google" id="ProtNLM"/>
    </source>
</evidence>
<keyword evidence="1" id="KW-0812">Transmembrane</keyword>
<accession>A0ABN2WBI0</accession>
<dbReference type="EMBL" id="BAAAPE010000013">
    <property type="protein sequence ID" value="GAA2088557.1"/>
    <property type="molecule type" value="Genomic_DNA"/>
</dbReference>
<dbReference type="Proteomes" id="UP001500016">
    <property type="component" value="Unassembled WGS sequence"/>
</dbReference>
<keyword evidence="3" id="KW-1185">Reference proteome</keyword>
<comment type="caution">
    <text evidence="2">The sequence shown here is derived from an EMBL/GenBank/DDBJ whole genome shotgun (WGS) entry which is preliminary data.</text>
</comment>
<evidence type="ECO:0000313" key="3">
    <source>
        <dbReference type="Proteomes" id="UP001500016"/>
    </source>
</evidence>
<dbReference type="InterPro" id="IPR055338">
    <property type="entry name" value="YqfX-like"/>
</dbReference>
<reference evidence="2 3" key="1">
    <citation type="journal article" date="2019" name="Int. J. Syst. Evol. Microbiol.">
        <title>The Global Catalogue of Microorganisms (GCM) 10K type strain sequencing project: providing services to taxonomists for standard genome sequencing and annotation.</title>
        <authorList>
            <consortium name="The Broad Institute Genomics Platform"/>
            <consortium name="The Broad Institute Genome Sequencing Center for Infectious Disease"/>
            <person name="Wu L."/>
            <person name="Ma J."/>
        </authorList>
    </citation>
    <scope>NUCLEOTIDE SEQUENCE [LARGE SCALE GENOMIC DNA]</scope>
    <source>
        <strain evidence="2 3">JCM 15478</strain>
    </source>
</reference>
<keyword evidence="1" id="KW-1133">Transmembrane helix</keyword>
<organism evidence="2 3">
    <name type="scientific">Streptomyces albiaxialis</name>
    <dbReference type="NCBI Taxonomy" id="329523"/>
    <lineage>
        <taxon>Bacteria</taxon>
        <taxon>Bacillati</taxon>
        <taxon>Actinomycetota</taxon>
        <taxon>Actinomycetes</taxon>
        <taxon>Kitasatosporales</taxon>
        <taxon>Streptomycetaceae</taxon>
        <taxon>Streptomyces</taxon>
    </lineage>
</organism>
<gene>
    <name evidence="2" type="ORF">GCM10009801_52310</name>
</gene>
<feature type="transmembrane region" description="Helical" evidence="1">
    <location>
        <begin position="20"/>
        <end position="50"/>
    </location>
</feature>
<proteinExistence type="predicted"/>
<dbReference type="PANTHER" id="PTHR40040:SF1">
    <property type="entry name" value="MEMBRANE PROTEIN"/>
    <property type="match status" value="1"/>
</dbReference>
<keyword evidence="1" id="KW-0472">Membrane</keyword>
<feature type="transmembrane region" description="Helical" evidence="1">
    <location>
        <begin position="62"/>
        <end position="86"/>
    </location>
</feature>
<protein>
    <recommendedName>
        <fullName evidence="4">DUF4190 domain-containing protein</fullName>
    </recommendedName>
</protein>
<evidence type="ECO:0000313" key="2">
    <source>
        <dbReference type="EMBL" id="GAA2088557.1"/>
    </source>
</evidence>
<evidence type="ECO:0000256" key="1">
    <source>
        <dbReference type="SAM" id="Phobius"/>
    </source>
</evidence>
<dbReference type="PANTHER" id="PTHR40040">
    <property type="entry name" value="SMALL HYDROPHOBIC PROTEIN-RELATED"/>
    <property type="match status" value="1"/>
</dbReference>
<sequence length="89" mass="9009">MSTLTHDTRPTGRAAADDMAVAAFVMGLVGLVVFNLVLGPCALVLGGLALARRTTRRGRAALGMALGAADLVVLATLVTANGTVAWNFG</sequence>